<dbReference type="PANTHER" id="PTHR43427:SF12">
    <property type="entry name" value="CHLORIDE TRANSPORTER"/>
    <property type="match status" value="1"/>
</dbReference>
<feature type="transmembrane region" description="Helical" evidence="5">
    <location>
        <begin position="125"/>
        <end position="150"/>
    </location>
</feature>
<proteinExistence type="predicted"/>
<keyword evidence="2 5" id="KW-0812">Transmembrane</keyword>
<dbReference type="InterPro" id="IPR050368">
    <property type="entry name" value="ClC-type_chloride_channel"/>
</dbReference>
<dbReference type="InterPro" id="IPR014743">
    <property type="entry name" value="Cl-channel_core"/>
</dbReference>
<protein>
    <submittedName>
        <fullName evidence="6">Voltage-gated chloride channel protein</fullName>
    </submittedName>
</protein>
<feature type="transmembrane region" description="Helical" evidence="5">
    <location>
        <begin position="316"/>
        <end position="336"/>
    </location>
</feature>
<gene>
    <name evidence="6" type="ORF">D3P08_09480</name>
</gene>
<sequence>MALPAGAAAGTASAVFLFSLEAVTQQQMQHRWLLWLLPLGGAFVSYIYIVYGKETLRGNNLVMEQVHTGNGSVPLRMAPLVLFGTLVTHLLGGSAGREGTAVQMSGSLSSSIGKLFKLNHWDRRVLVLCGIGAGFSSVFGTPLAGTLFALEASARRNMRYEALIPCLIASYTGHFVTLAWGARHSHYEMGAVPALHPAVLLKVAAAAVAFGLAAMLFVRLTGSLKKLFARGLKNPALRSFVGGLLIIALVCAIGSRDYLGLGLPLMEQAFHEAVSPIVFLLKTLFTSVTLGSGFLGGEVTPLFVIGSTLGSALSSYLSLSAPFLAALGLASVFGAASKTPLACTVLGLELFGVHGAFYLLIACFISALVSGRTGIYDSHIRTYVPKR</sequence>
<keyword evidence="4 5" id="KW-0472">Membrane</keyword>
<reference evidence="6 7" key="1">
    <citation type="submission" date="2018-09" db="EMBL/GenBank/DDBJ databases">
        <title>Paenibacillus aracenensis nov. sp. isolated from a cave in southern Spain.</title>
        <authorList>
            <person name="Jurado V."/>
            <person name="Gutierrez-Patricio S."/>
            <person name="Gonzalez-Pimentel J.L."/>
            <person name="Miller A.Z."/>
            <person name="Laiz L."/>
            <person name="Saiz-Jimenez C."/>
        </authorList>
    </citation>
    <scope>NUCLEOTIDE SEQUENCE [LARGE SCALE GENOMIC DNA]</scope>
    <source>
        <strain evidence="6 7">DSM 22867</strain>
    </source>
</reference>
<comment type="caution">
    <text evidence="6">The sequence shown here is derived from an EMBL/GenBank/DDBJ whole genome shotgun (WGS) entry which is preliminary data.</text>
</comment>
<evidence type="ECO:0000313" key="6">
    <source>
        <dbReference type="EMBL" id="RIX53746.1"/>
    </source>
</evidence>
<evidence type="ECO:0000256" key="5">
    <source>
        <dbReference type="SAM" id="Phobius"/>
    </source>
</evidence>
<dbReference type="Proteomes" id="UP000266482">
    <property type="component" value="Unassembled WGS sequence"/>
</dbReference>
<evidence type="ECO:0000256" key="1">
    <source>
        <dbReference type="ARBA" id="ARBA00004141"/>
    </source>
</evidence>
<name>A0A3A1V1S9_9BACL</name>
<feature type="transmembrane region" description="Helical" evidence="5">
    <location>
        <begin position="356"/>
        <end position="375"/>
    </location>
</feature>
<dbReference type="OrthoDB" id="9767361at2"/>
<evidence type="ECO:0000256" key="2">
    <source>
        <dbReference type="ARBA" id="ARBA00022692"/>
    </source>
</evidence>
<feature type="transmembrane region" description="Helical" evidence="5">
    <location>
        <begin position="194"/>
        <end position="218"/>
    </location>
</feature>
<organism evidence="6 7">
    <name type="scientific">Paenibacillus nanensis</name>
    <dbReference type="NCBI Taxonomy" id="393251"/>
    <lineage>
        <taxon>Bacteria</taxon>
        <taxon>Bacillati</taxon>
        <taxon>Bacillota</taxon>
        <taxon>Bacilli</taxon>
        <taxon>Bacillales</taxon>
        <taxon>Paenibacillaceae</taxon>
        <taxon>Paenibacillus</taxon>
    </lineage>
</organism>
<dbReference type="InterPro" id="IPR001807">
    <property type="entry name" value="ClC"/>
</dbReference>
<feature type="transmembrane region" description="Helical" evidence="5">
    <location>
        <begin position="279"/>
        <end position="304"/>
    </location>
</feature>
<dbReference type="SUPFAM" id="SSF81340">
    <property type="entry name" value="Clc chloride channel"/>
    <property type="match status" value="1"/>
</dbReference>
<dbReference type="GO" id="GO:0015108">
    <property type="term" value="F:chloride transmembrane transporter activity"/>
    <property type="evidence" value="ECO:0007669"/>
    <property type="project" value="InterPro"/>
</dbReference>
<evidence type="ECO:0000313" key="7">
    <source>
        <dbReference type="Proteomes" id="UP000266482"/>
    </source>
</evidence>
<keyword evidence="7" id="KW-1185">Reference proteome</keyword>
<feature type="transmembrane region" description="Helical" evidence="5">
    <location>
        <begin position="32"/>
        <end position="52"/>
    </location>
</feature>
<keyword evidence="3 5" id="KW-1133">Transmembrane helix</keyword>
<feature type="transmembrane region" description="Helical" evidence="5">
    <location>
        <begin position="239"/>
        <end position="259"/>
    </location>
</feature>
<dbReference type="PANTHER" id="PTHR43427">
    <property type="entry name" value="CHLORIDE CHANNEL PROTEIN CLC-E"/>
    <property type="match status" value="1"/>
</dbReference>
<feature type="transmembrane region" description="Helical" evidence="5">
    <location>
        <begin position="162"/>
        <end position="182"/>
    </location>
</feature>
<dbReference type="GO" id="GO:0016020">
    <property type="term" value="C:membrane"/>
    <property type="evidence" value="ECO:0007669"/>
    <property type="project" value="UniProtKB-SubCell"/>
</dbReference>
<dbReference type="AlphaFoldDB" id="A0A3A1V1S9"/>
<dbReference type="EMBL" id="QXQA01000004">
    <property type="protein sequence ID" value="RIX53746.1"/>
    <property type="molecule type" value="Genomic_DNA"/>
</dbReference>
<evidence type="ECO:0000256" key="3">
    <source>
        <dbReference type="ARBA" id="ARBA00022989"/>
    </source>
</evidence>
<evidence type="ECO:0000256" key="4">
    <source>
        <dbReference type="ARBA" id="ARBA00023136"/>
    </source>
</evidence>
<comment type="subcellular location">
    <subcellularLocation>
        <location evidence="1">Membrane</location>
        <topology evidence="1">Multi-pass membrane protein</topology>
    </subcellularLocation>
</comment>
<dbReference type="Pfam" id="PF00654">
    <property type="entry name" value="Voltage_CLC"/>
    <property type="match status" value="1"/>
</dbReference>
<dbReference type="Gene3D" id="1.10.3080.10">
    <property type="entry name" value="Clc chloride channel"/>
    <property type="match status" value="1"/>
</dbReference>
<dbReference type="PRINTS" id="PR00762">
    <property type="entry name" value="CLCHANNEL"/>
</dbReference>
<accession>A0A3A1V1S9</accession>